<dbReference type="Proteomes" id="UP000322244">
    <property type="component" value="Unassembled WGS sequence"/>
</dbReference>
<gene>
    <name evidence="2" type="ORF">FOY51_25035</name>
</gene>
<proteinExistence type="predicted"/>
<feature type="compositionally biased region" description="Basic and acidic residues" evidence="1">
    <location>
        <begin position="16"/>
        <end position="52"/>
    </location>
</feature>
<reference evidence="2 3" key="1">
    <citation type="submission" date="2019-07" db="EMBL/GenBank/DDBJ databases">
        <title>Rhodococcus cavernicolus sp. nov., isolated from a cave.</title>
        <authorList>
            <person name="Lee S.D."/>
        </authorList>
    </citation>
    <scope>NUCLEOTIDE SEQUENCE [LARGE SCALE GENOMIC DNA]</scope>
    <source>
        <strain evidence="2 3">C1-24</strain>
    </source>
</reference>
<evidence type="ECO:0000313" key="2">
    <source>
        <dbReference type="EMBL" id="KAA0017368.1"/>
    </source>
</evidence>
<dbReference type="AlphaFoldDB" id="A0A5A7S564"/>
<evidence type="ECO:0000313" key="3">
    <source>
        <dbReference type="Proteomes" id="UP000322244"/>
    </source>
</evidence>
<dbReference type="EMBL" id="VLNY01000022">
    <property type="protein sequence ID" value="KAA0017368.1"/>
    <property type="molecule type" value="Genomic_DNA"/>
</dbReference>
<dbReference type="RefSeq" id="WP_149432998.1">
    <property type="nucleotide sequence ID" value="NZ_VLNY01000022.1"/>
</dbReference>
<evidence type="ECO:0000256" key="1">
    <source>
        <dbReference type="SAM" id="MobiDB-lite"/>
    </source>
</evidence>
<keyword evidence="3" id="KW-1185">Reference proteome</keyword>
<accession>A0A5A7S564</accession>
<evidence type="ECO:0008006" key="4">
    <source>
        <dbReference type="Google" id="ProtNLM"/>
    </source>
</evidence>
<organism evidence="2 3">
    <name type="scientific">Antrihabitans cavernicola</name>
    <dbReference type="NCBI Taxonomy" id="2495913"/>
    <lineage>
        <taxon>Bacteria</taxon>
        <taxon>Bacillati</taxon>
        <taxon>Actinomycetota</taxon>
        <taxon>Actinomycetes</taxon>
        <taxon>Mycobacteriales</taxon>
        <taxon>Nocardiaceae</taxon>
        <taxon>Antrihabitans</taxon>
    </lineage>
</organism>
<feature type="region of interest" description="Disordered" evidence="1">
    <location>
        <begin position="1"/>
        <end position="63"/>
    </location>
</feature>
<comment type="caution">
    <text evidence="2">The sequence shown here is derived from an EMBL/GenBank/DDBJ whole genome shotgun (WGS) entry which is preliminary data.</text>
</comment>
<name>A0A5A7S564_9NOCA</name>
<protein>
    <recommendedName>
        <fullName evidence="4">Autophagy-related protein 2</fullName>
    </recommendedName>
</protein>
<sequence>MAEQENDVQRSATAGAERDDALAKTLDDIEERVTEERKDEGKPGNVDDRAETEQIDSADQAPE</sequence>